<sequence>MRSFSKIFAKLFIGSAAIAGAFCSGLVSANVNGYAVANIGYGNVDTQIDSEADVSYSAALGYRFHRQWYVEGGYISLIDADTDEQSLSSKGPYLALLGKASSPKGELYYKLGVASVDIEQVSINSSACGTEALACGYDDTIVAGLAGLGFDYYVGMKSMVRVEYTYFGGKDDSSAHIVNLGFRYNF</sequence>
<dbReference type="AlphaFoldDB" id="A0AAC8XLA4"/>
<dbReference type="InterPro" id="IPR011250">
    <property type="entry name" value="OMP/PagP_B-barrel"/>
</dbReference>
<organism evidence="4 5">
    <name type="scientific">Alteromonas mediterranea</name>
    <dbReference type="NCBI Taxonomy" id="314275"/>
    <lineage>
        <taxon>Bacteria</taxon>
        <taxon>Pseudomonadati</taxon>
        <taxon>Pseudomonadota</taxon>
        <taxon>Gammaproteobacteria</taxon>
        <taxon>Alteromonadales</taxon>
        <taxon>Alteromonadaceae</taxon>
        <taxon>Alteromonas/Salinimonas group</taxon>
        <taxon>Alteromonas</taxon>
    </lineage>
</organism>
<dbReference type="Gene3D" id="2.40.160.20">
    <property type="match status" value="1"/>
</dbReference>
<dbReference type="SUPFAM" id="SSF56925">
    <property type="entry name" value="OMPA-like"/>
    <property type="match status" value="1"/>
</dbReference>
<feature type="domain" description="Outer membrane protein beta-barrel" evidence="3">
    <location>
        <begin position="21"/>
        <end position="186"/>
    </location>
</feature>
<feature type="chain" id="PRO_5042235651" description="Outer membrane protein beta-barrel domain-containing protein" evidence="2">
    <location>
        <begin position="30"/>
        <end position="186"/>
    </location>
</feature>
<feature type="signal peptide" evidence="2">
    <location>
        <begin position="1"/>
        <end position="29"/>
    </location>
</feature>
<gene>
    <name evidence="4" type="ORF">AV942_14050</name>
</gene>
<dbReference type="InterPro" id="IPR027385">
    <property type="entry name" value="Beta-barrel_OMP"/>
</dbReference>
<keyword evidence="1 2" id="KW-0732">Signal</keyword>
<evidence type="ECO:0000256" key="1">
    <source>
        <dbReference type="ARBA" id="ARBA00022729"/>
    </source>
</evidence>
<proteinExistence type="predicted"/>
<name>A0AAC8XLA4_9ALTE</name>
<evidence type="ECO:0000259" key="3">
    <source>
        <dbReference type="Pfam" id="PF13505"/>
    </source>
</evidence>
<dbReference type="EMBL" id="CP013928">
    <property type="protein sequence ID" value="AMJ79332.1"/>
    <property type="molecule type" value="Genomic_DNA"/>
</dbReference>
<accession>A0AAC8XLA4</accession>
<evidence type="ECO:0000256" key="2">
    <source>
        <dbReference type="SAM" id="SignalP"/>
    </source>
</evidence>
<reference evidence="4 5" key="1">
    <citation type="submission" date="2015-12" db="EMBL/GenBank/DDBJ databases">
        <title>Intraspecies pangenome expansion in the marine bacterium Alteromonas.</title>
        <authorList>
            <person name="Lopez-Perez M."/>
            <person name="Rodriguez-Valera F."/>
        </authorList>
    </citation>
    <scope>NUCLEOTIDE SEQUENCE [LARGE SCALE GENOMIC DNA]</scope>
    <source>
        <strain evidence="4 5">UM8</strain>
    </source>
</reference>
<dbReference type="Proteomes" id="UP000061468">
    <property type="component" value="Chromosome"/>
</dbReference>
<evidence type="ECO:0000313" key="4">
    <source>
        <dbReference type="EMBL" id="AMJ79332.1"/>
    </source>
</evidence>
<evidence type="ECO:0000313" key="5">
    <source>
        <dbReference type="Proteomes" id="UP000061468"/>
    </source>
</evidence>
<dbReference type="Pfam" id="PF13505">
    <property type="entry name" value="OMP_b-brl"/>
    <property type="match status" value="1"/>
</dbReference>
<dbReference type="RefSeq" id="WP_015067681.1">
    <property type="nucleotide sequence ID" value="NZ_CP013928.1"/>
</dbReference>
<protein>
    <recommendedName>
        <fullName evidence="3">Outer membrane protein beta-barrel domain-containing protein</fullName>
    </recommendedName>
</protein>